<proteinExistence type="predicted"/>
<sequence>LCDLTCDRYHITQCKKRDKPIIEYSKNATVIQAPVQKKAKPSFDNVCHAKRRDALEAKHKTKKAPTKDKLTNYSQKRKDKIAGAKDRYNQRTEENLIERAEKEPFSILKHKSRRSHNICQ</sequence>
<gene>
    <name evidence="2" type="ORF">ANN_27522</name>
</gene>
<keyword evidence="3" id="KW-1185">Reference proteome</keyword>
<feature type="region of interest" description="Disordered" evidence="1">
    <location>
        <begin position="51"/>
        <end position="87"/>
    </location>
</feature>
<organism evidence="2 3">
    <name type="scientific">Periplaneta americana</name>
    <name type="common">American cockroach</name>
    <name type="synonym">Blatta americana</name>
    <dbReference type="NCBI Taxonomy" id="6978"/>
    <lineage>
        <taxon>Eukaryota</taxon>
        <taxon>Metazoa</taxon>
        <taxon>Ecdysozoa</taxon>
        <taxon>Arthropoda</taxon>
        <taxon>Hexapoda</taxon>
        <taxon>Insecta</taxon>
        <taxon>Pterygota</taxon>
        <taxon>Neoptera</taxon>
        <taxon>Polyneoptera</taxon>
        <taxon>Dictyoptera</taxon>
        <taxon>Blattodea</taxon>
        <taxon>Blattoidea</taxon>
        <taxon>Blattidae</taxon>
        <taxon>Blattinae</taxon>
        <taxon>Periplaneta</taxon>
    </lineage>
</organism>
<protein>
    <submittedName>
        <fullName evidence="2">Uncharacterized protein</fullName>
    </submittedName>
</protein>
<comment type="caution">
    <text evidence="2">The sequence shown here is derived from an EMBL/GenBank/DDBJ whole genome shotgun (WGS) entry which is preliminary data.</text>
</comment>
<feature type="region of interest" description="Disordered" evidence="1">
    <location>
        <begin position="101"/>
        <end position="120"/>
    </location>
</feature>
<reference evidence="2 3" key="1">
    <citation type="journal article" date="2022" name="Allergy">
        <title>Genome assembly and annotation of Periplaneta americana reveal a comprehensive cockroach allergen profile.</title>
        <authorList>
            <person name="Wang L."/>
            <person name="Xiong Q."/>
            <person name="Saelim N."/>
            <person name="Wang L."/>
            <person name="Nong W."/>
            <person name="Wan A.T."/>
            <person name="Shi M."/>
            <person name="Liu X."/>
            <person name="Cao Q."/>
            <person name="Hui J.H.L."/>
            <person name="Sookrung N."/>
            <person name="Leung T.F."/>
            <person name="Tungtrongchitr A."/>
            <person name="Tsui S.K.W."/>
        </authorList>
    </citation>
    <scope>NUCLEOTIDE SEQUENCE [LARGE SCALE GENOMIC DNA]</scope>
    <source>
        <strain evidence="2">PWHHKU_190912</strain>
    </source>
</reference>
<dbReference type="EMBL" id="JAJSOF020000041">
    <property type="protein sequence ID" value="KAJ4425896.1"/>
    <property type="molecule type" value="Genomic_DNA"/>
</dbReference>
<accession>A0ABQ8RW39</accession>
<evidence type="ECO:0000256" key="1">
    <source>
        <dbReference type="SAM" id="MobiDB-lite"/>
    </source>
</evidence>
<evidence type="ECO:0000313" key="3">
    <source>
        <dbReference type="Proteomes" id="UP001148838"/>
    </source>
</evidence>
<dbReference type="Proteomes" id="UP001148838">
    <property type="component" value="Unassembled WGS sequence"/>
</dbReference>
<evidence type="ECO:0000313" key="2">
    <source>
        <dbReference type="EMBL" id="KAJ4425896.1"/>
    </source>
</evidence>
<feature type="non-terminal residue" evidence="2">
    <location>
        <position position="1"/>
    </location>
</feature>
<feature type="compositionally biased region" description="Basic residues" evidence="1">
    <location>
        <begin position="108"/>
        <end position="120"/>
    </location>
</feature>
<name>A0ABQ8RW39_PERAM</name>